<dbReference type="PANTHER" id="PTHR12271:SF40">
    <property type="entry name" value="POLY(A) RNA POLYMERASE GLD2"/>
    <property type="match status" value="1"/>
</dbReference>
<dbReference type="SUPFAM" id="SSF81301">
    <property type="entry name" value="Nucleotidyltransferase"/>
    <property type="match status" value="1"/>
</dbReference>
<dbReference type="InterPro" id="IPR043519">
    <property type="entry name" value="NT_sf"/>
</dbReference>
<proteinExistence type="predicted"/>
<sequence>MVANKWALRSILEMLSNNTYQSPHLVTKEEAYQLETLLLEDQEQKIKQIQFNGRFSNIEVDLNVNNVAGIRNTHLLYYYSKFDERVAPLVLLVKSWAKKHGINNARENTLSSYSLVLMVIHYCNQAFSHQYYHFFNKSFLICLTKIQMSTN</sequence>
<dbReference type="WBParaSite" id="jg8236">
    <property type="protein sequence ID" value="jg8236"/>
    <property type="gene ID" value="jg8236"/>
</dbReference>
<dbReference type="Pfam" id="PF22600">
    <property type="entry name" value="MTPAP-like_central"/>
    <property type="match status" value="1"/>
</dbReference>
<dbReference type="GO" id="GO:1990817">
    <property type="term" value="F:poly(A) RNA polymerase activity"/>
    <property type="evidence" value="ECO:0007669"/>
    <property type="project" value="TreeGrafter"/>
</dbReference>
<evidence type="ECO:0000313" key="2">
    <source>
        <dbReference type="Proteomes" id="UP000887574"/>
    </source>
</evidence>
<dbReference type="AlphaFoldDB" id="A0A915EM30"/>
<organism evidence="2 3">
    <name type="scientific">Ditylenchus dipsaci</name>
    <dbReference type="NCBI Taxonomy" id="166011"/>
    <lineage>
        <taxon>Eukaryota</taxon>
        <taxon>Metazoa</taxon>
        <taxon>Ecdysozoa</taxon>
        <taxon>Nematoda</taxon>
        <taxon>Chromadorea</taxon>
        <taxon>Rhabditida</taxon>
        <taxon>Tylenchina</taxon>
        <taxon>Tylenchomorpha</taxon>
        <taxon>Sphaerularioidea</taxon>
        <taxon>Anguinidae</taxon>
        <taxon>Anguininae</taxon>
        <taxon>Ditylenchus</taxon>
    </lineage>
</organism>
<evidence type="ECO:0000259" key="1">
    <source>
        <dbReference type="Pfam" id="PF22600"/>
    </source>
</evidence>
<feature type="domain" description="Poly(A) RNA polymerase mitochondrial-like central palm" evidence="1">
    <location>
        <begin position="45"/>
        <end position="81"/>
    </location>
</feature>
<dbReference type="PANTHER" id="PTHR12271">
    <property type="entry name" value="POLY A POLYMERASE CID PAP -RELATED"/>
    <property type="match status" value="1"/>
</dbReference>
<keyword evidence="2" id="KW-1185">Reference proteome</keyword>
<evidence type="ECO:0000313" key="3">
    <source>
        <dbReference type="WBParaSite" id="jg8236"/>
    </source>
</evidence>
<accession>A0A915EM30</accession>
<dbReference type="Gene3D" id="1.10.1410.10">
    <property type="match status" value="1"/>
</dbReference>
<dbReference type="GO" id="GO:0031123">
    <property type="term" value="P:RNA 3'-end processing"/>
    <property type="evidence" value="ECO:0007669"/>
    <property type="project" value="TreeGrafter"/>
</dbReference>
<reference evidence="3" key="1">
    <citation type="submission" date="2022-11" db="UniProtKB">
        <authorList>
            <consortium name="WormBaseParasite"/>
        </authorList>
    </citation>
    <scope>IDENTIFICATION</scope>
</reference>
<dbReference type="SUPFAM" id="SSF81631">
    <property type="entry name" value="PAP/OAS1 substrate-binding domain"/>
    <property type="match status" value="1"/>
</dbReference>
<protein>
    <recommendedName>
        <fullName evidence="1">Poly(A) RNA polymerase mitochondrial-like central palm domain-containing protein</fullName>
    </recommendedName>
</protein>
<dbReference type="InterPro" id="IPR054708">
    <property type="entry name" value="MTPAP-like_central"/>
</dbReference>
<name>A0A915EM30_9BILA</name>
<dbReference type="Proteomes" id="UP000887574">
    <property type="component" value="Unplaced"/>
</dbReference>